<name>A0AAP0IFG8_9MAGN</name>
<evidence type="ECO:0000256" key="2">
    <source>
        <dbReference type="SAM" id="Phobius"/>
    </source>
</evidence>
<keyword evidence="2" id="KW-0472">Membrane</keyword>
<evidence type="ECO:0000256" key="1">
    <source>
        <dbReference type="SAM" id="MobiDB-lite"/>
    </source>
</evidence>
<dbReference type="AlphaFoldDB" id="A0AAP0IFG8"/>
<comment type="caution">
    <text evidence="3">The sequence shown here is derived from an EMBL/GenBank/DDBJ whole genome shotgun (WGS) entry which is preliminary data.</text>
</comment>
<evidence type="ECO:0000313" key="4">
    <source>
        <dbReference type="Proteomes" id="UP001420932"/>
    </source>
</evidence>
<sequence>MEKRRRSTRGQARALQVGFVDERMSTEAVCAVVVVPIWVFVKIIVFVSMARTKMTRSGKDTCAETGDRPGRRSQTTSYKNQKELGLKADDLNEGSAAHASHVQGRELSVYKTLVSQVESSSLDSNEKDREQGVEVKDSTEQESEEYNEE</sequence>
<keyword evidence="2" id="KW-0812">Transmembrane</keyword>
<feature type="compositionally biased region" description="Acidic residues" evidence="1">
    <location>
        <begin position="140"/>
        <end position="149"/>
    </location>
</feature>
<keyword evidence="4" id="KW-1185">Reference proteome</keyword>
<accession>A0AAP0IFG8</accession>
<dbReference type="EMBL" id="JBBNAF010000009">
    <property type="protein sequence ID" value="KAK9114463.1"/>
    <property type="molecule type" value="Genomic_DNA"/>
</dbReference>
<keyword evidence="2" id="KW-1133">Transmembrane helix</keyword>
<protein>
    <submittedName>
        <fullName evidence="3">Uncharacterized protein</fullName>
    </submittedName>
</protein>
<dbReference type="Proteomes" id="UP001420932">
    <property type="component" value="Unassembled WGS sequence"/>
</dbReference>
<feature type="region of interest" description="Disordered" evidence="1">
    <location>
        <begin position="53"/>
        <end position="82"/>
    </location>
</feature>
<organism evidence="3 4">
    <name type="scientific">Stephania yunnanensis</name>
    <dbReference type="NCBI Taxonomy" id="152371"/>
    <lineage>
        <taxon>Eukaryota</taxon>
        <taxon>Viridiplantae</taxon>
        <taxon>Streptophyta</taxon>
        <taxon>Embryophyta</taxon>
        <taxon>Tracheophyta</taxon>
        <taxon>Spermatophyta</taxon>
        <taxon>Magnoliopsida</taxon>
        <taxon>Ranunculales</taxon>
        <taxon>Menispermaceae</taxon>
        <taxon>Menispermoideae</taxon>
        <taxon>Cissampelideae</taxon>
        <taxon>Stephania</taxon>
    </lineage>
</organism>
<gene>
    <name evidence="3" type="ORF">Syun_021260</name>
</gene>
<feature type="transmembrane region" description="Helical" evidence="2">
    <location>
        <begin position="28"/>
        <end position="50"/>
    </location>
</feature>
<feature type="region of interest" description="Disordered" evidence="1">
    <location>
        <begin position="118"/>
        <end position="149"/>
    </location>
</feature>
<evidence type="ECO:0000313" key="3">
    <source>
        <dbReference type="EMBL" id="KAK9114463.1"/>
    </source>
</evidence>
<feature type="compositionally biased region" description="Basic and acidic residues" evidence="1">
    <location>
        <begin position="57"/>
        <end position="70"/>
    </location>
</feature>
<proteinExistence type="predicted"/>
<feature type="compositionally biased region" description="Basic and acidic residues" evidence="1">
    <location>
        <begin position="124"/>
        <end position="139"/>
    </location>
</feature>
<reference evidence="3 4" key="1">
    <citation type="submission" date="2024-01" db="EMBL/GenBank/DDBJ databases">
        <title>Genome assemblies of Stephania.</title>
        <authorList>
            <person name="Yang L."/>
        </authorList>
    </citation>
    <scope>NUCLEOTIDE SEQUENCE [LARGE SCALE GENOMIC DNA]</scope>
    <source>
        <strain evidence="3">YNDBR</strain>
        <tissue evidence="3">Leaf</tissue>
    </source>
</reference>